<evidence type="ECO:0000313" key="2">
    <source>
        <dbReference type="Proteomes" id="UP000054270"/>
    </source>
</evidence>
<sequence>MSAARYNRLPSAFPFLSLLLVPRRISVQRPSGRAPSAIGCLVCRTTPISLHVSLCRECFSPRITRPLSSYICPAVFFSRLLITQFLSFVYSRSIVVARRFSSSCISVTISAPRFECIPILILDIPAEGKLTDK</sequence>
<name>A0A0D2PDW3_HYPSF</name>
<protein>
    <submittedName>
        <fullName evidence="1">Uncharacterized protein</fullName>
    </submittedName>
</protein>
<dbReference type="AlphaFoldDB" id="A0A0D2PDW3"/>
<organism evidence="1 2">
    <name type="scientific">Hypholoma sublateritium (strain FD-334 SS-4)</name>
    <dbReference type="NCBI Taxonomy" id="945553"/>
    <lineage>
        <taxon>Eukaryota</taxon>
        <taxon>Fungi</taxon>
        <taxon>Dikarya</taxon>
        <taxon>Basidiomycota</taxon>
        <taxon>Agaricomycotina</taxon>
        <taxon>Agaricomycetes</taxon>
        <taxon>Agaricomycetidae</taxon>
        <taxon>Agaricales</taxon>
        <taxon>Agaricineae</taxon>
        <taxon>Strophariaceae</taxon>
        <taxon>Hypholoma</taxon>
    </lineage>
</organism>
<evidence type="ECO:0000313" key="1">
    <source>
        <dbReference type="EMBL" id="KJA18420.1"/>
    </source>
</evidence>
<keyword evidence="2" id="KW-1185">Reference proteome</keyword>
<dbReference type="EMBL" id="KN817589">
    <property type="protein sequence ID" value="KJA18420.1"/>
    <property type="molecule type" value="Genomic_DNA"/>
</dbReference>
<accession>A0A0D2PDW3</accession>
<dbReference type="Proteomes" id="UP000054270">
    <property type="component" value="Unassembled WGS sequence"/>
</dbReference>
<gene>
    <name evidence="1" type="ORF">HYPSUDRAFT_957260</name>
</gene>
<reference evidence="2" key="1">
    <citation type="submission" date="2014-04" db="EMBL/GenBank/DDBJ databases">
        <title>Evolutionary Origins and Diversification of the Mycorrhizal Mutualists.</title>
        <authorList>
            <consortium name="DOE Joint Genome Institute"/>
            <consortium name="Mycorrhizal Genomics Consortium"/>
            <person name="Kohler A."/>
            <person name="Kuo A."/>
            <person name="Nagy L.G."/>
            <person name="Floudas D."/>
            <person name="Copeland A."/>
            <person name="Barry K.W."/>
            <person name="Cichocki N."/>
            <person name="Veneault-Fourrey C."/>
            <person name="LaButti K."/>
            <person name="Lindquist E.A."/>
            <person name="Lipzen A."/>
            <person name="Lundell T."/>
            <person name="Morin E."/>
            <person name="Murat C."/>
            <person name="Riley R."/>
            <person name="Ohm R."/>
            <person name="Sun H."/>
            <person name="Tunlid A."/>
            <person name="Henrissat B."/>
            <person name="Grigoriev I.V."/>
            <person name="Hibbett D.S."/>
            <person name="Martin F."/>
        </authorList>
    </citation>
    <scope>NUCLEOTIDE SEQUENCE [LARGE SCALE GENOMIC DNA]</scope>
    <source>
        <strain evidence="2">FD-334 SS-4</strain>
    </source>
</reference>
<proteinExistence type="predicted"/>